<organism evidence="2 3">
    <name type="scientific">Trichonephila clavipes</name>
    <name type="common">Golden silk orbweaver</name>
    <name type="synonym">Nephila clavipes</name>
    <dbReference type="NCBI Taxonomy" id="2585209"/>
    <lineage>
        <taxon>Eukaryota</taxon>
        <taxon>Metazoa</taxon>
        <taxon>Ecdysozoa</taxon>
        <taxon>Arthropoda</taxon>
        <taxon>Chelicerata</taxon>
        <taxon>Arachnida</taxon>
        <taxon>Araneae</taxon>
        <taxon>Araneomorphae</taxon>
        <taxon>Entelegynae</taxon>
        <taxon>Araneoidea</taxon>
        <taxon>Nephilidae</taxon>
        <taxon>Trichonephila</taxon>
    </lineage>
</organism>
<proteinExistence type="predicted"/>
<gene>
    <name evidence="2" type="primary">X975_05572</name>
    <name evidence="2" type="ORF">TNCV_5043841</name>
</gene>
<evidence type="ECO:0000313" key="3">
    <source>
        <dbReference type="Proteomes" id="UP000887159"/>
    </source>
</evidence>
<reference evidence="2" key="1">
    <citation type="submission" date="2020-08" db="EMBL/GenBank/DDBJ databases">
        <title>Multicomponent nature underlies the extraordinary mechanical properties of spider dragline silk.</title>
        <authorList>
            <person name="Kono N."/>
            <person name="Nakamura H."/>
            <person name="Mori M."/>
            <person name="Yoshida Y."/>
            <person name="Ohtoshi R."/>
            <person name="Malay A.D."/>
            <person name="Moran D.A.P."/>
            <person name="Tomita M."/>
            <person name="Numata K."/>
            <person name="Arakawa K."/>
        </authorList>
    </citation>
    <scope>NUCLEOTIDE SEQUENCE</scope>
</reference>
<evidence type="ECO:0000259" key="1">
    <source>
        <dbReference type="Pfam" id="PF13358"/>
    </source>
</evidence>
<dbReference type="GO" id="GO:0003676">
    <property type="term" value="F:nucleic acid binding"/>
    <property type="evidence" value="ECO:0007669"/>
    <property type="project" value="InterPro"/>
</dbReference>
<feature type="domain" description="Tc1-like transposase DDE" evidence="1">
    <location>
        <begin position="56"/>
        <end position="192"/>
    </location>
</feature>
<evidence type="ECO:0000313" key="2">
    <source>
        <dbReference type="EMBL" id="GFY35008.1"/>
    </source>
</evidence>
<comment type="caution">
    <text evidence="2">The sequence shown here is derived from an EMBL/GenBank/DDBJ whole genome shotgun (WGS) entry which is preliminary data.</text>
</comment>
<dbReference type="Pfam" id="PF13358">
    <property type="entry name" value="DDE_3"/>
    <property type="match status" value="1"/>
</dbReference>
<dbReference type="PANTHER" id="PTHR23022">
    <property type="entry name" value="TRANSPOSABLE ELEMENT-RELATED"/>
    <property type="match status" value="1"/>
</dbReference>
<dbReference type="InterPro" id="IPR052338">
    <property type="entry name" value="Transposase_5"/>
</dbReference>
<dbReference type="PANTHER" id="PTHR23022:SF135">
    <property type="entry name" value="SI:DKEY-77F5.3"/>
    <property type="match status" value="1"/>
</dbReference>
<dbReference type="Proteomes" id="UP000887159">
    <property type="component" value="Unassembled WGS sequence"/>
</dbReference>
<protein>
    <submittedName>
        <fullName evidence="2">Transposable element Tcb2 transposase</fullName>
    </submittedName>
</protein>
<accession>A0A8X6WHA4</accession>
<dbReference type="AlphaFoldDB" id="A0A8X6WHA4"/>
<name>A0A8X6WHA4_TRICX</name>
<dbReference type="Gene3D" id="3.30.420.10">
    <property type="entry name" value="Ribonuclease H-like superfamily/Ribonuclease H"/>
    <property type="match status" value="1"/>
</dbReference>
<sequence length="221" mass="25315">MSITCRPGSGRPQQTSRVDNRHIVRNARIQPTASSATIQAQWCRTRGNWTAAEWNQIVFSDESRFNLGSDDNRVRVWRPRGERLNPAFSLQRHIAPTAAVMAWDVIAYNTRPPLVLIRGTMTAQRYAHDILQPHVLPLMQRLPGAIFQQDNARPHMARVSQDCLRIFTTLPCPARSSDWSPIEHIYDHLGRRTGHPTSLNELEAKLPQIWNEMSQDIIQNL</sequence>
<dbReference type="InterPro" id="IPR036397">
    <property type="entry name" value="RNaseH_sf"/>
</dbReference>
<dbReference type="EMBL" id="BMAU01021430">
    <property type="protein sequence ID" value="GFY35008.1"/>
    <property type="molecule type" value="Genomic_DNA"/>
</dbReference>
<dbReference type="InterPro" id="IPR038717">
    <property type="entry name" value="Tc1-like_DDE_dom"/>
</dbReference>
<keyword evidence="3" id="KW-1185">Reference proteome</keyword>